<evidence type="ECO:0000313" key="1">
    <source>
        <dbReference type="EMBL" id="GAH13219.1"/>
    </source>
</evidence>
<reference evidence="1" key="1">
    <citation type="journal article" date="2014" name="Front. Microbiol.">
        <title>High frequency of phylogenetically diverse reductive dehalogenase-homologous genes in deep subseafloor sedimentary metagenomes.</title>
        <authorList>
            <person name="Kawai M."/>
            <person name="Futagami T."/>
            <person name="Toyoda A."/>
            <person name="Takaki Y."/>
            <person name="Nishi S."/>
            <person name="Hori S."/>
            <person name="Arai W."/>
            <person name="Tsubouchi T."/>
            <person name="Morono Y."/>
            <person name="Uchiyama I."/>
            <person name="Ito T."/>
            <person name="Fujiyama A."/>
            <person name="Inagaki F."/>
            <person name="Takami H."/>
        </authorList>
    </citation>
    <scope>NUCLEOTIDE SEQUENCE</scope>
    <source>
        <strain evidence="1">Expedition CK06-06</strain>
    </source>
</reference>
<accession>X1E7S5</accession>
<feature type="non-terminal residue" evidence="1">
    <location>
        <position position="1"/>
    </location>
</feature>
<proteinExistence type="predicted"/>
<gene>
    <name evidence="1" type="ORF">S01H4_60039</name>
</gene>
<organism evidence="1">
    <name type="scientific">marine sediment metagenome</name>
    <dbReference type="NCBI Taxonomy" id="412755"/>
    <lineage>
        <taxon>unclassified sequences</taxon>
        <taxon>metagenomes</taxon>
        <taxon>ecological metagenomes</taxon>
    </lineage>
</organism>
<comment type="caution">
    <text evidence="1">The sequence shown here is derived from an EMBL/GenBank/DDBJ whole genome shotgun (WGS) entry which is preliminary data.</text>
</comment>
<sequence length="101" mass="10945">SHIGSNVPYGTAVDVIVEVRWNKTHAWDTTWNLSLVRAYANSSVLSVSGVAMVEAQIATSADYLYVSYFLRDSDGGAGSGFLLDRGQNVTSFSVNFESLFS</sequence>
<protein>
    <submittedName>
        <fullName evidence="1">Uncharacterized protein</fullName>
    </submittedName>
</protein>
<dbReference type="EMBL" id="BART01035314">
    <property type="protein sequence ID" value="GAH13219.1"/>
    <property type="molecule type" value="Genomic_DNA"/>
</dbReference>
<name>X1E7S5_9ZZZZ</name>
<dbReference type="AlphaFoldDB" id="X1E7S5"/>